<gene>
    <name evidence="2" type="ORF">NBR_LOCUS17272</name>
</gene>
<keyword evidence="1" id="KW-1133">Transmembrane helix</keyword>
<keyword evidence="3" id="KW-1185">Reference proteome</keyword>
<reference evidence="4" key="1">
    <citation type="submission" date="2016-04" db="UniProtKB">
        <authorList>
            <consortium name="WormBaseParasite"/>
        </authorList>
    </citation>
    <scope>IDENTIFICATION</scope>
</reference>
<keyword evidence="1" id="KW-0812">Transmembrane</keyword>
<feature type="transmembrane region" description="Helical" evidence="1">
    <location>
        <begin position="6"/>
        <end position="30"/>
    </location>
</feature>
<dbReference type="Proteomes" id="UP000271162">
    <property type="component" value="Unassembled WGS sequence"/>
</dbReference>
<organism evidence="4">
    <name type="scientific">Nippostrongylus brasiliensis</name>
    <name type="common">Rat hookworm</name>
    <dbReference type="NCBI Taxonomy" id="27835"/>
    <lineage>
        <taxon>Eukaryota</taxon>
        <taxon>Metazoa</taxon>
        <taxon>Ecdysozoa</taxon>
        <taxon>Nematoda</taxon>
        <taxon>Chromadorea</taxon>
        <taxon>Rhabditida</taxon>
        <taxon>Rhabditina</taxon>
        <taxon>Rhabditomorpha</taxon>
        <taxon>Strongyloidea</taxon>
        <taxon>Heligmosomidae</taxon>
        <taxon>Nippostrongylus</taxon>
    </lineage>
</organism>
<evidence type="ECO:0000313" key="3">
    <source>
        <dbReference type="Proteomes" id="UP000271162"/>
    </source>
</evidence>
<proteinExistence type="predicted"/>
<accession>A0A158R304</accession>
<protein>
    <submittedName>
        <fullName evidence="4">DUF2149 domain-containing protein</fullName>
    </submittedName>
</protein>
<name>A0A158R304_NIPBR</name>
<dbReference type="WBParaSite" id="NBR_0001727101-mRNA-1">
    <property type="protein sequence ID" value="NBR_0001727101-mRNA-1"/>
    <property type="gene ID" value="NBR_0001727101"/>
</dbReference>
<dbReference type="EMBL" id="UYSL01022660">
    <property type="protein sequence ID" value="VDL80886.1"/>
    <property type="molecule type" value="Genomic_DNA"/>
</dbReference>
<dbReference type="AlphaFoldDB" id="A0A158R304"/>
<evidence type="ECO:0000313" key="2">
    <source>
        <dbReference type="EMBL" id="VDL80886.1"/>
    </source>
</evidence>
<sequence length="138" mass="15333">MDDDLVDVLIVFIVLAFGVVGLLILLATVIQKANSLGFEEGRVAVKAPVTRVESSPLPMAKELTTPVRAKELIFIVPRSPTYRVLHVTNISFPIEIRIADFPPLSWRPALFLYDAIAFHLHCGKLATAPYWARSKCFS</sequence>
<evidence type="ECO:0000256" key="1">
    <source>
        <dbReference type="SAM" id="Phobius"/>
    </source>
</evidence>
<keyword evidence="1" id="KW-0472">Membrane</keyword>
<evidence type="ECO:0000313" key="4">
    <source>
        <dbReference type="WBParaSite" id="NBR_0001727101-mRNA-1"/>
    </source>
</evidence>
<reference evidence="2 3" key="2">
    <citation type="submission" date="2018-11" db="EMBL/GenBank/DDBJ databases">
        <authorList>
            <consortium name="Pathogen Informatics"/>
        </authorList>
    </citation>
    <scope>NUCLEOTIDE SEQUENCE [LARGE SCALE GENOMIC DNA]</scope>
</reference>